<dbReference type="PANTHER" id="PTHR39201:SF1">
    <property type="entry name" value="FLAVODOXIN-LIKE DOMAIN-CONTAINING PROTEIN"/>
    <property type="match status" value="1"/>
</dbReference>
<reference evidence="3" key="1">
    <citation type="submission" date="2016-07" db="EMBL/GenBank/DDBJ databases">
        <title>Comparative genomics of the Campylobacter concisus group.</title>
        <authorList>
            <person name="Miller W.G."/>
            <person name="Yee E."/>
            <person name="Chapman M.H."/>
            <person name="Huynh S."/>
            <person name="Bono J.L."/>
            <person name="On S.L.W."/>
            <person name="StLeger J."/>
            <person name="Foster G."/>
            <person name="Parker C.T."/>
        </authorList>
    </citation>
    <scope>NUCLEOTIDE SEQUENCE</scope>
    <source>
        <strain evidence="3">525.92</strain>
    </source>
</reference>
<dbReference type="RefSeq" id="WP_011992342.1">
    <property type="nucleotide sequence ID" value="NC_009715.2"/>
</dbReference>
<name>A7GYQ3_CAMC5</name>
<dbReference type="OrthoDB" id="9806505at2"/>
<keyword evidence="4" id="KW-1185">Reference proteome</keyword>
<dbReference type="Gene3D" id="3.40.50.360">
    <property type="match status" value="1"/>
</dbReference>
<dbReference type="KEGG" id="ccv:CCV52592_1956"/>
<evidence type="ECO:0000259" key="2">
    <source>
        <dbReference type="Pfam" id="PF12682"/>
    </source>
</evidence>
<dbReference type="InterPro" id="IPR008254">
    <property type="entry name" value="Flavodoxin/NO_synth"/>
</dbReference>
<keyword evidence="1" id="KW-0732">Signal</keyword>
<dbReference type="PROSITE" id="PS51257">
    <property type="entry name" value="PROKAR_LIPOPROTEIN"/>
    <property type="match status" value="1"/>
</dbReference>
<feature type="signal peptide" evidence="1">
    <location>
        <begin position="1"/>
        <end position="20"/>
    </location>
</feature>
<gene>
    <name evidence="3" type="ORF">CCV52592_1956</name>
</gene>
<protein>
    <submittedName>
        <fullName evidence="3">Flavodoxin domain protein</fullName>
    </submittedName>
</protein>
<dbReference type="GO" id="GO:0010181">
    <property type="term" value="F:FMN binding"/>
    <property type="evidence" value="ECO:0007669"/>
    <property type="project" value="InterPro"/>
</dbReference>
<sequence>MKRISLALLLAIVFAVFGCADTSAQTDQNLRGKKALVAFFSRADENYDVGYVAKGNTQILAQMIAAKINAPLFHIQTIKPYPKEYKPTTDIAKQEQRENARPELTAKVENMGEYDVIFLGYPIWWSDLPMAVYTFLQSYDFKGKTIIPFATHEGSGLSGTDRNIAKATGAKVSTPLVMQGKIAQNSQDEAQKEVESWLKKLGFID</sequence>
<proteinExistence type="predicted"/>
<evidence type="ECO:0000313" key="4">
    <source>
        <dbReference type="Proteomes" id="UP000006380"/>
    </source>
</evidence>
<dbReference type="Proteomes" id="UP000006380">
    <property type="component" value="Chromosome"/>
</dbReference>
<dbReference type="InterPro" id="IPR029039">
    <property type="entry name" value="Flavoprotein-like_sf"/>
</dbReference>
<dbReference type="SUPFAM" id="SSF52218">
    <property type="entry name" value="Flavoproteins"/>
    <property type="match status" value="1"/>
</dbReference>
<evidence type="ECO:0000313" key="3">
    <source>
        <dbReference type="EMBL" id="EAU00508.1"/>
    </source>
</evidence>
<accession>A7GYQ3</accession>
<dbReference type="AlphaFoldDB" id="A7GYQ3"/>
<feature type="chain" id="PRO_5002709789" evidence="1">
    <location>
        <begin position="21"/>
        <end position="205"/>
    </location>
</feature>
<dbReference type="PANTHER" id="PTHR39201">
    <property type="entry name" value="EXPORTED PROTEIN-RELATED"/>
    <property type="match status" value="1"/>
</dbReference>
<organism evidence="3 4">
    <name type="scientific">Campylobacter curvus (strain 525.92)</name>
    <dbReference type="NCBI Taxonomy" id="360105"/>
    <lineage>
        <taxon>Bacteria</taxon>
        <taxon>Pseudomonadati</taxon>
        <taxon>Campylobacterota</taxon>
        <taxon>Epsilonproteobacteria</taxon>
        <taxon>Campylobacterales</taxon>
        <taxon>Campylobacteraceae</taxon>
        <taxon>Campylobacter</taxon>
    </lineage>
</organism>
<dbReference type="HOGENOM" id="CLU_068890_0_0_7"/>
<dbReference type="STRING" id="360105.CCV52592_1956"/>
<dbReference type="EMBL" id="CP000767">
    <property type="protein sequence ID" value="EAU00508.1"/>
    <property type="molecule type" value="Genomic_DNA"/>
</dbReference>
<dbReference type="Pfam" id="PF12682">
    <property type="entry name" value="Flavodoxin_4"/>
    <property type="match status" value="1"/>
</dbReference>
<feature type="domain" description="Flavodoxin-like" evidence="2">
    <location>
        <begin position="51"/>
        <end position="200"/>
    </location>
</feature>
<evidence type="ECO:0000256" key="1">
    <source>
        <dbReference type="SAM" id="SignalP"/>
    </source>
</evidence>